<keyword evidence="4" id="KW-1185">Reference proteome</keyword>
<evidence type="ECO:0000313" key="4">
    <source>
        <dbReference type="Proteomes" id="UP000244005"/>
    </source>
</evidence>
<protein>
    <submittedName>
        <fullName evidence="3">Uncharacterized protein</fullName>
    </submittedName>
</protein>
<feature type="region of interest" description="Disordered" evidence="2">
    <location>
        <begin position="1"/>
        <end position="29"/>
    </location>
</feature>
<reference evidence="4" key="1">
    <citation type="journal article" date="2017" name="Cell">
        <title>Insights into land plant evolution garnered from the Marchantia polymorpha genome.</title>
        <authorList>
            <person name="Bowman J.L."/>
            <person name="Kohchi T."/>
            <person name="Yamato K.T."/>
            <person name="Jenkins J."/>
            <person name="Shu S."/>
            <person name="Ishizaki K."/>
            <person name="Yamaoka S."/>
            <person name="Nishihama R."/>
            <person name="Nakamura Y."/>
            <person name="Berger F."/>
            <person name="Adam C."/>
            <person name="Aki S.S."/>
            <person name="Althoff F."/>
            <person name="Araki T."/>
            <person name="Arteaga-Vazquez M.A."/>
            <person name="Balasubrmanian S."/>
            <person name="Barry K."/>
            <person name="Bauer D."/>
            <person name="Boehm C.R."/>
            <person name="Briginshaw L."/>
            <person name="Caballero-Perez J."/>
            <person name="Catarino B."/>
            <person name="Chen F."/>
            <person name="Chiyoda S."/>
            <person name="Chovatia M."/>
            <person name="Davies K.M."/>
            <person name="Delmans M."/>
            <person name="Demura T."/>
            <person name="Dierschke T."/>
            <person name="Dolan L."/>
            <person name="Dorantes-Acosta A.E."/>
            <person name="Eklund D.M."/>
            <person name="Florent S.N."/>
            <person name="Flores-Sandoval E."/>
            <person name="Fujiyama A."/>
            <person name="Fukuzawa H."/>
            <person name="Galik B."/>
            <person name="Grimanelli D."/>
            <person name="Grimwood J."/>
            <person name="Grossniklaus U."/>
            <person name="Hamada T."/>
            <person name="Haseloff J."/>
            <person name="Hetherington A.J."/>
            <person name="Higo A."/>
            <person name="Hirakawa Y."/>
            <person name="Hundley H.N."/>
            <person name="Ikeda Y."/>
            <person name="Inoue K."/>
            <person name="Inoue S.I."/>
            <person name="Ishida S."/>
            <person name="Jia Q."/>
            <person name="Kakita M."/>
            <person name="Kanazawa T."/>
            <person name="Kawai Y."/>
            <person name="Kawashima T."/>
            <person name="Kennedy M."/>
            <person name="Kinose K."/>
            <person name="Kinoshita T."/>
            <person name="Kohara Y."/>
            <person name="Koide E."/>
            <person name="Komatsu K."/>
            <person name="Kopischke S."/>
            <person name="Kubo M."/>
            <person name="Kyozuka J."/>
            <person name="Lagercrantz U."/>
            <person name="Lin S.S."/>
            <person name="Lindquist E."/>
            <person name="Lipzen A.M."/>
            <person name="Lu C.W."/>
            <person name="De Luna E."/>
            <person name="Martienssen R.A."/>
            <person name="Minamino N."/>
            <person name="Mizutani M."/>
            <person name="Mizutani M."/>
            <person name="Mochizuki N."/>
            <person name="Monte I."/>
            <person name="Mosher R."/>
            <person name="Nagasaki H."/>
            <person name="Nakagami H."/>
            <person name="Naramoto S."/>
            <person name="Nishitani K."/>
            <person name="Ohtani M."/>
            <person name="Okamoto T."/>
            <person name="Okumura M."/>
            <person name="Phillips J."/>
            <person name="Pollak B."/>
            <person name="Reinders A."/>
            <person name="Rovekamp M."/>
            <person name="Sano R."/>
            <person name="Sawa S."/>
            <person name="Schmid M.W."/>
            <person name="Shirakawa M."/>
            <person name="Solano R."/>
            <person name="Spunde A."/>
            <person name="Suetsugu N."/>
            <person name="Sugano S."/>
            <person name="Sugiyama A."/>
            <person name="Sun R."/>
            <person name="Suzuki Y."/>
            <person name="Takenaka M."/>
            <person name="Takezawa D."/>
            <person name="Tomogane H."/>
            <person name="Tsuzuki M."/>
            <person name="Ueda T."/>
            <person name="Umeda M."/>
            <person name="Ward J.M."/>
            <person name="Watanabe Y."/>
            <person name="Yazaki K."/>
            <person name="Yokoyama R."/>
            <person name="Yoshitake Y."/>
            <person name="Yotsui I."/>
            <person name="Zachgo S."/>
            <person name="Schmutz J."/>
        </authorList>
    </citation>
    <scope>NUCLEOTIDE SEQUENCE [LARGE SCALE GENOMIC DNA]</scope>
    <source>
        <strain evidence="4">Tak-1</strain>
    </source>
</reference>
<dbReference type="Proteomes" id="UP000244005">
    <property type="component" value="Unassembled WGS sequence"/>
</dbReference>
<organism evidence="3 4">
    <name type="scientific">Marchantia polymorpha</name>
    <name type="common">Common liverwort</name>
    <name type="synonym">Marchantia aquatica</name>
    <dbReference type="NCBI Taxonomy" id="3197"/>
    <lineage>
        <taxon>Eukaryota</taxon>
        <taxon>Viridiplantae</taxon>
        <taxon>Streptophyta</taxon>
        <taxon>Embryophyta</taxon>
        <taxon>Marchantiophyta</taxon>
        <taxon>Marchantiopsida</taxon>
        <taxon>Marchantiidae</taxon>
        <taxon>Marchantiales</taxon>
        <taxon>Marchantiaceae</taxon>
        <taxon>Marchantia</taxon>
    </lineage>
</organism>
<evidence type="ECO:0000256" key="1">
    <source>
        <dbReference type="SAM" id="Coils"/>
    </source>
</evidence>
<evidence type="ECO:0000256" key="2">
    <source>
        <dbReference type="SAM" id="MobiDB-lite"/>
    </source>
</evidence>
<evidence type="ECO:0000313" key="3">
    <source>
        <dbReference type="EMBL" id="PTQ27824.1"/>
    </source>
</evidence>
<dbReference type="EMBL" id="KZ772851">
    <property type="protein sequence ID" value="PTQ27824.1"/>
    <property type="molecule type" value="Genomic_DNA"/>
</dbReference>
<proteinExistence type="predicted"/>
<keyword evidence="1" id="KW-0175">Coiled coil</keyword>
<sequence length="257" mass="29854">MPDLPDEDEEDESSSEEQEEESVQGTPTAALCEQVVPLLRYLDRKVAKYDDPRHPGSYVELEEKLEEAKKELVKQREKLAEDLDSEQAQNRILSEEFVRQTRLLEQCQSARQADEELIRHLQSQCGELRAQRAEAKLQLAEIEGNCRRATDRTWKELVERVNHCLRGYTHWGVAAQERITLRGLEIRAAELMSDDSRSRRRVAKRLDAFISRSQDVIANLEAEVTEVLRRLGLRSRGHDWSGRELMRGSPSRRRHSR</sequence>
<gene>
    <name evidence="3" type="ORF">MARPO_0182s0006</name>
</gene>
<feature type="compositionally biased region" description="Acidic residues" evidence="2">
    <location>
        <begin position="1"/>
        <end position="22"/>
    </location>
</feature>
<accession>A0A2R6W1U7</accession>
<feature type="coiled-coil region" evidence="1">
    <location>
        <begin position="58"/>
        <end position="152"/>
    </location>
</feature>
<dbReference type="AlphaFoldDB" id="A0A2R6W1U7"/>
<name>A0A2R6W1U7_MARPO</name>